<proteinExistence type="predicted"/>
<comment type="caution">
    <text evidence="1">The sequence shown here is derived from an EMBL/GenBank/DDBJ whole genome shotgun (WGS) entry which is preliminary data.</text>
</comment>
<dbReference type="Proteomes" id="UP000790709">
    <property type="component" value="Unassembled WGS sequence"/>
</dbReference>
<evidence type="ECO:0000313" key="2">
    <source>
        <dbReference type="Proteomes" id="UP000790709"/>
    </source>
</evidence>
<sequence length="166" mass="18091">MSSRHTPASRPPQLPSPTVYAPSTHTTHIPSTHFTGILPQTHSYLLSPHSVVVLEAALDRATEVLIEGLRGRVFVDSGGGMNDGTVVGGGDEVFQLQRESVREKEEVKIRLASLLPGLVRWSQLALNGLPNELVDAGVTSADRAEITKVPHHFVCVWAVWMGCWRP</sequence>
<keyword evidence="2" id="KW-1185">Reference proteome</keyword>
<dbReference type="EMBL" id="MU266828">
    <property type="protein sequence ID" value="KAH7918215.1"/>
    <property type="molecule type" value="Genomic_DNA"/>
</dbReference>
<evidence type="ECO:0000313" key="1">
    <source>
        <dbReference type="EMBL" id="KAH7918215.1"/>
    </source>
</evidence>
<accession>A0ACB8AY97</accession>
<protein>
    <submittedName>
        <fullName evidence="1">Uncharacterized protein</fullName>
    </submittedName>
</protein>
<gene>
    <name evidence="1" type="ORF">BV22DRAFT_1051881</name>
</gene>
<reference evidence="1" key="1">
    <citation type="journal article" date="2021" name="New Phytol.">
        <title>Evolutionary innovations through gain and loss of genes in the ectomycorrhizal Boletales.</title>
        <authorList>
            <person name="Wu G."/>
            <person name="Miyauchi S."/>
            <person name="Morin E."/>
            <person name="Kuo A."/>
            <person name="Drula E."/>
            <person name="Varga T."/>
            <person name="Kohler A."/>
            <person name="Feng B."/>
            <person name="Cao Y."/>
            <person name="Lipzen A."/>
            <person name="Daum C."/>
            <person name="Hundley H."/>
            <person name="Pangilinan J."/>
            <person name="Johnson J."/>
            <person name="Barry K."/>
            <person name="LaButti K."/>
            <person name="Ng V."/>
            <person name="Ahrendt S."/>
            <person name="Min B."/>
            <person name="Choi I.G."/>
            <person name="Park H."/>
            <person name="Plett J.M."/>
            <person name="Magnuson J."/>
            <person name="Spatafora J.W."/>
            <person name="Nagy L.G."/>
            <person name="Henrissat B."/>
            <person name="Grigoriev I.V."/>
            <person name="Yang Z.L."/>
            <person name="Xu J."/>
            <person name="Martin F.M."/>
        </authorList>
    </citation>
    <scope>NUCLEOTIDE SEQUENCE</scope>
    <source>
        <strain evidence="1">KUC20120723A-06</strain>
    </source>
</reference>
<organism evidence="1 2">
    <name type="scientific">Leucogyrophana mollusca</name>
    <dbReference type="NCBI Taxonomy" id="85980"/>
    <lineage>
        <taxon>Eukaryota</taxon>
        <taxon>Fungi</taxon>
        <taxon>Dikarya</taxon>
        <taxon>Basidiomycota</taxon>
        <taxon>Agaricomycotina</taxon>
        <taxon>Agaricomycetes</taxon>
        <taxon>Agaricomycetidae</taxon>
        <taxon>Boletales</taxon>
        <taxon>Boletales incertae sedis</taxon>
        <taxon>Leucogyrophana</taxon>
    </lineage>
</organism>
<name>A0ACB8AY97_9AGAM</name>